<keyword evidence="2" id="KW-1185">Reference proteome</keyword>
<evidence type="ECO:0000313" key="2">
    <source>
        <dbReference type="Proteomes" id="UP001246858"/>
    </source>
</evidence>
<proteinExistence type="predicted"/>
<evidence type="ECO:0000313" key="1">
    <source>
        <dbReference type="EMBL" id="MDR6782409.1"/>
    </source>
</evidence>
<gene>
    <name evidence="1" type="ORF">J2X78_000961</name>
</gene>
<dbReference type="Proteomes" id="UP001246858">
    <property type="component" value="Unassembled WGS sequence"/>
</dbReference>
<protein>
    <submittedName>
        <fullName evidence="1">Glycosyltransferase involved in cell wall biosynthesis</fullName>
    </submittedName>
</protein>
<name>A0ACC6KSV2_9SPHI</name>
<comment type="caution">
    <text evidence="1">The sequence shown here is derived from an EMBL/GenBank/DDBJ whole genome shotgun (WGS) entry which is preliminary data.</text>
</comment>
<reference evidence="1" key="1">
    <citation type="submission" date="2023-07" db="EMBL/GenBank/DDBJ databases">
        <title>Sorghum-associated microbial communities from plants grown in Nebraska, USA.</title>
        <authorList>
            <person name="Schachtman D."/>
        </authorList>
    </citation>
    <scope>NUCLEOTIDE SEQUENCE</scope>
    <source>
        <strain evidence="1">2697</strain>
    </source>
</reference>
<organism evidence="1 2">
    <name type="scientific">Pedobacter africanus</name>
    <dbReference type="NCBI Taxonomy" id="151894"/>
    <lineage>
        <taxon>Bacteria</taxon>
        <taxon>Pseudomonadati</taxon>
        <taxon>Bacteroidota</taxon>
        <taxon>Sphingobacteriia</taxon>
        <taxon>Sphingobacteriales</taxon>
        <taxon>Sphingobacteriaceae</taxon>
        <taxon>Pedobacter</taxon>
    </lineage>
</organism>
<sequence>MNNKLFFVINSLQRGGAERAISIVSNALYQQNFEVTIVCLNDADIAFAILPEVKVVSLLKKRKQENPLNRLWYAGLLYTRLIRLLMKEKPFYVVSFMTTSNLWTGLACLLTRIPFVVSEHTTPDITLNTFNYFFRKLSYHIYRKSTAVVVPSIGIAERIKQSNSFRKLNNFKLIRNPINEFPEPSDWKVNDKKFILGVGRLSFVKGFDILIEAYNNINNTGIDLVIAGDGAEYESLKIQIEKLNLTGRVKLVGSKDNLQDYYHQAELFVLPSRNEGYPVALTEAMSFGCACVAVNCDFGPSEIIENEFNGLLVEQNNIGKLSKAIDDLLLNHSLRKKISANAQLINEANSVKNIAGYWRGLLLNLP</sequence>
<accession>A0ACC6KSV2</accession>
<dbReference type="EMBL" id="JAVDTF010000001">
    <property type="protein sequence ID" value="MDR6782409.1"/>
    <property type="molecule type" value="Genomic_DNA"/>
</dbReference>